<dbReference type="AlphaFoldDB" id="A0A2Z7CGJ4"/>
<evidence type="ECO:0000313" key="3">
    <source>
        <dbReference type="Proteomes" id="UP000250235"/>
    </source>
</evidence>
<feature type="compositionally biased region" description="Polar residues" evidence="1">
    <location>
        <begin position="51"/>
        <end position="64"/>
    </location>
</feature>
<organism evidence="2 3">
    <name type="scientific">Dorcoceras hygrometricum</name>
    <dbReference type="NCBI Taxonomy" id="472368"/>
    <lineage>
        <taxon>Eukaryota</taxon>
        <taxon>Viridiplantae</taxon>
        <taxon>Streptophyta</taxon>
        <taxon>Embryophyta</taxon>
        <taxon>Tracheophyta</taxon>
        <taxon>Spermatophyta</taxon>
        <taxon>Magnoliopsida</taxon>
        <taxon>eudicotyledons</taxon>
        <taxon>Gunneridae</taxon>
        <taxon>Pentapetalae</taxon>
        <taxon>asterids</taxon>
        <taxon>lamiids</taxon>
        <taxon>Lamiales</taxon>
        <taxon>Gesneriaceae</taxon>
        <taxon>Didymocarpoideae</taxon>
        <taxon>Trichosporeae</taxon>
        <taxon>Loxocarpinae</taxon>
        <taxon>Dorcoceras</taxon>
    </lineage>
</organism>
<evidence type="ECO:0000313" key="2">
    <source>
        <dbReference type="EMBL" id="KZV46038.1"/>
    </source>
</evidence>
<accession>A0A2Z7CGJ4</accession>
<name>A0A2Z7CGJ4_9LAMI</name>
<sequence length="204" mass="22511">MQLQSNQQQQIHRACPGNDSIKHLCITGNSTPRAPPADSSLGPADLPEKPTITNTRPKQPQGKNNEVKPRYEEQSSYNYQIKHETYHVVSCMRAVKKYQESRHNDLLRLSNLTLHTAQHAHTQLLHPIAHALQNMLQADYGYSDTRSAHSTSLYSAQAKQLSLLIQSALICSAFMEHPGPLGSLVLNGVGDPAVDFVPTGGEDL</sequence>
<dbReference type="EMBL" id="KQ995730">
    <property type="protein sequence ID" value="KZV46038.1"/>
    <property type="molecule type" value="Genomic_DNA"/>
</dbReference>
<protein>
    <submittedName>
        <fullName evidence="2">Uncharacterized protein</fullName>
    </submittedName>
</protein>
<keyword evidence="3" id="KW-1185">Reference proteome</keyword>
<dbReference type="Proteomes" id="UP000250235">
    <property type="component" value="Unassembled WGS sequence"/>
</dbReference>
<feature type="region of interest" description="Disordered" evidence="1">
    <location>
        <begin position="26"/>
        <end position="72"/>
    </location>
</feature>
<reference evidence="2 3" key="1">
    <citation type="journal article" date="2015" name="Proc. Natl. Acad. Sci. U.S.A.">
        <title>The resurrection genome of Boea hygrometrica: A blueprint for survival of dehydration.</title>
        <authorList>
            <person name="Xiao L."/>
            <person name="Yang G."/>
            <person name="Zhang L."/>
            <person name="Yang X."/>
            <person name="Zhao S."/>
            <person name="Ji Z."/>
            <person name="Zhou Q."/>
            <person name="Hu M."/>
            <person name="Wang Y."/>
            <person name="Chen M."/>
            <person name="Xu Y."/>
            <person name="Jin H."/>
            <person name="Xiao X."/>
            <person name="Hu G."/>
            <person name="Bao F."/>
            <person name="Hu Y."/>
            <person name="Wan P."/>
            <person name="Li L."/>
            <person name="Deng X."/>
            <person name="Kuang T."/>
            <person name="Xiang C."/>
            <person name="Zhu J.K."/>
            <person name="Oliver M.J."/>
            <person name="He Y."/>
        </authorList>
    </citation>
    <scope>NUCLEOTIDE SEQUENCE [LARGE SCALE GENOMIC DNA]</scope>
    <source>
        <strain evidence="3">cv. XS01</strain>
    </source>
</reference>
<gene>
    <name evidence="2" type="ORF">F511_11354</name>
</gene>
<proteinExistence type="predicted"/>
<evidence type="ECO:0000256" key="1">
    <source>
        <dbReference type="SAM" id="MobiDB-lite"/>
    </source>
</evidence>